<dbReference type="SUPFAM" id="SSF56784">
    <property type="entry name" value="HAD-like"/>
    <property type="match status" value="1"/>
</dbReference>
<proteinExistence type="predicted"/>
<dbReference type="InterPro" id="IPR036412">
    <property type="entry name" value="HAD-like_sf"/>
</dbReference>
<organism evidence="1 2">
    <name type="scientific">Paracoccus pacificus</name>
    <dbReference type="NCBI Taxonomy" id="1463598"/>
    <lineage>
        <taxon>Bacteria</taxon>
        <taxon>Pseudomonadati</taxon>
        <taxon>Pseudomonadota</taxon>
        <taxon>Alphaproteobacteria</taxon>
        <taxon>Rhodobacterales</taxon>
        <taxon>Paracoccaceae</taxon>
        <taxon>Paracoccus</taxon>
    </lineage>
</organism>
<dbReference type="Pfam" id="PF00702">
    <property type="entry name" value="Hydrolase"/>
    <property type="match status" value="1"/>
</dbReference>
<dbReference type="InterPro" id="IPR023198">
    <property type="entry name" value="PGP-like_dom2"/>
</dbReference>
<dbReference type="CDD" id="cd07505">
    <property type="entry name" value="HAD_BPGM-like"/>
    <property type="match status" value="1"/>
</dbReference>
<keyword evidence="1" id="KW-0378">Hydrolase</keyword>
<dbReference type="PANTHER" id="PTHR43481">
    <property type="entry name" value="FRUCTOSE-1-PHOSPHATE PHOSPHATASE"/>
    <property type="match status" value="1"/>
</dbReference>
<dbReference type="InterPro" id="IPR023214">
    <property type="entry name" value="HAD_sf"/>
</dbReference>
<dbReference type="InterPro" id="IPR006439">
    <property type="entry name" value="HAD-SF_hydro_IA"/>
</dbReference>
<evidence type="ECO:0000313" key="1">
    <source>
        <dbReference type="EMBL" id="MFD1881766.1"/>
    </source>
</evidence>
<dbReference type="GO" id="GO:0016787">
    <property type="term" value="F:hydrolase activity"/>
    <property type="evidence" value="ECO:0007669"/>
    <property type="project" value="UniProtKB-KW"/>
</dbReference>
<dbReference type="Gene3D" id="3.40.50.1000">
    <property type="entry name" value="HAD superfamily/HAD-like"/>
    <property type="match status" value="1"/>
</dbReference>
<protein>
    <submittedName>
        <fullName evidence="1">HAD family hydrolase</fullName>
    </submittedName>
</protein>
<name>A0ABW4R671_9RHOB</name>
<dbReference type="PRINTS" id="PR00413">
    <property type="entry name" value="HADHALOGNASE"/>
</dbReference>
<dbReference type="EMBL" id="JBHUEN010000021">
    <property type="protein sequence ID" value="MFD1881766.1"/>
    <property type="molecule type" value="Genomic_DNA"/>
</dbReference>
<dbReference type="SFLD" id="SFLDG01129">
    <property type="entry name" value="C1.5:_HAD__Beta-PGM__Phosphata"/>
    <property type="match status" value="1"/>
</dbReference>
<dbReference type="PANTHER" id="PTHR43481:SF4">
    <property type="entry name" value="GLYCEROL-1-PHOSPHATE PHOSPHOHYDROLASE 1-RELATED"/>
    <property type="match status" value="1"/>
</dbReference>
<gene>
    <name evidence="1" type="ORF">ACFSCT_08575</name>
</gene>
<dbReference type="RefSeq" id="WP_379141895.1">
    <property type="nucleotide sequence ID" value="NZ_JBHUEN010000021.1"/>
</dbReference>
<evidence type="ECO:0000313" key="2">
    <source>
        <dbReference type="Proteomes" id="UP001597213"/>
    </source>
</evidence>
<accession>A0ABW4R671</accession>
<sequence length="163" mass="17751">MTGIGFLARYKAAIFDLDGTLMDSEPAWEKAKRIVADRYGLRPTQAQLDATVGRSLDDFLAEVFGTRNHDEMLARREEIFVEADRLLPGMRVPVPGAADFLRAVAAAGLRVAICSSSARRHIEGAVRELGVTAEVSLIVSAAELARGKPDPMPYRVSVERLGL</sequence>
<dbReference type="InterPro" id="IPR051806">
    <property type="entry name" value="HAD-like_SPP"/>
</dbReference>
<comment type="caution">
    <text evidence="1">The sequence shown here is derived from an EMBL/GenBank/DDBJ whole genome shotgun (WGS) entry which is preliminary data.</text>
</comment>
<dbReference type="SFLD" id="SFLDS00003">
    <property type="entry name" value="Haloacid_Dehalogenase"/>
    <property type="match status" value="1"/>
</dbReference>
<keyword evidence="2" id="KW-1185">Reference proteome</keyword>
<dbReference type="Proteomes" id="UP001597213">
    <property type="component" value="Unassembled WGS sequence"/>
</dbReference>
<reference evidence="2" key="1">
    <citation type="journal article" date="2019" name="Int. J. Syst. Evol. Microbiol.">
        <title>The Global Catalogue of Microorganisms (GCM) 10K type strain sequencing project: providing services to taxonomists for standard genome sequencing and annotation.</title>
        <authorList>
            <consortium name="The Broad Institute Genomics Platform"/>
            <consortium name="The Broad Institute Genome Sequencing Center for Infectious Disease"/>
            <person name="Wu L."/>
            <person name="Ma J."/>
        </authorList>
    </citation>
    <scope>NUCLEOTIDE SEQUENCE [LARGE SCALE GENOMIC DNA]</scope>
    <source>
        <strain evidence="2">CCUG 56029</strain>
    </source>
</reference>
<dbReference type="Gene3D" id="1.10.150.240">
    <property type="entry name" value="Putative phosphatase, domain 2"/>
    <property type="match status" value="1"/>
</dbReference>